<dbReference type="Pfam" id="PF00441">
    <property type="entry name" value="Acyl-CoA_dh_1"/>
    <property type="match status" value="1"/>
</dbReference>
<dbReference type="InterPro" id="IPR036250">
    <property type="entry name" value="AcylCo_DH-like_C"/>
</dbReference>
<dbReference type="PIRSF" id="PIRSF016578">
    <property type="entry name" value="HsaA"/>
    <property type="match status" value="1"/>
</dbReference>
<feature type="domain" description="Acyl-CoA dehydrogenase/oxidase N-terminal" evidence="9">
    <location>
        <begin position="33"/>
        <end position="149"/>
    </location>
</feature>
<dbReference type="InterPro" id="IPR013786">
    <property type="entry name" value="AcylCoA_DH/ox_N"/>
</dbReference>
<dbReference type="PANTHER" id="PTHR43884">
    <property type="entry name" value="ACYL-COA DEHYDROGENASE"/>
    <property type="match status" value="1"/>
</dbReference>
<evidence type="ECO:0000256" key="4">
    <source>
        <dbReference type="ARBA" id="ARBA00022827"/>
    </source>
</evidence>
<evidence type="ECO:0000256" key="6">
    <source>
        <dbReference type="SAM" id="MobiDB-lite"/>
    </source>
</evidence>
<gene>
    <name evidence="10" type="ORF">ACFFRE_05400</name>
</gene>
<feature type="region of interest" description="Disordered" evidence="6">
    <location>
        <begin position="1"/>
        <end position="24"/>
    </location>
</feature>
<organism evidence="10 11">
    <name type="scientific">Aciditerrimonas ferrireducens</name>
    <dbReference type="NCBI Taxonomy" id="667306"/>
    <lineage>
        <taxon>Bacteria</taxon>
        <taxon>Bacillati</taxon>
        <taxon>Actinomycetota</taxon>
        <taxon>Acidimicrobiia</taxon>
        <taxon>Acidimicrobiales</taxon>
        <taxon>Acidimicrobiaceae</taxon>
        <taxon>Aciditerrimonas</taxon>
    </lineage>
</organism>
<dbReference type="SUPFAM" id="SSF56645">
    <property type="entry name" value="Acyl-CoA dehydrogenase NM domain-like"/>
    <property type="match status" value="1"/>
</dbReference>
<dbReference type="SUPFAM" id="SSF47203">
    <property type="entry name" value="Acyl-CoA dehydrogenase C-terminal domain-like"/>
    <property type="match status" value="1"/>
</dbReference>
<proteinExistence type="inferred from homology"/>
<keyword evidence="5 10" id="KW-0560">Oxidoreductase</keyword>
<dbReference type="Gene3D" id="1.10.540.10">
    <property type="entry name" value="Acyl-CoA dehydrogenase/oxidase, N-terminal domain"/>
    <property type="match status" value="1"/>
</dbReference>
<evidence type="ECO:0000256" key="1">
    <source>
        <dbReference type="ARBA" id="ARBA00001974"/>
    </source>
</evidence>
<reference evidence="10 11" key="1">
    <citation type="submission" date="2024-09" db="EMBL/GenBank/DDBJ databases">
        <authorList>
            <person name="Sun Q."/>
            <person name="Mori K."/>
        </authorList>
    </citation>
    <scope>NUCLEOTIDE SEQUENCE [LARGE SCALE GENOMIC DNA]</scope>
    <source>
        <strain evidence="10 11">JCM 15389</strain>
    </source>
</reference>
<comment type="similarity">
    <text evidence="2 5">Belongs to the acyl-CoA dehydrogenase family.</text>
</comment>
<dbReference type="InterPro" id="IPR009100">
    <property type="entry name" value="AcylCoA_DH/oxidase_NM_dom_sf"/>
</dbReference>
<dbReference type="PANTHER" id="PTHR43884:SF37">
    <property type="entry name" value="ACYL-COA DEHYDROGENASE"/>
    <property type="match status" value="1"/>
</dbReference>
<feature type="domain" description="Acyl-CoA oxidase/dehydrogenase middle" evidence="8">
    <location>
        <begin position="160"/>
        <end position="263"/>
    </location>
</feature>
<dbReference type="Proteomes" id="UP001589788">
    <property type="component" value="Unassembled WGS sequence"/>
</dbReference>
<dbReference type="EMBL" id="JBHLYQ010000038">
    <property type="protein sequence ID" value="MFC0081582.1"/>
    <property type="molecule type" value="Genomic_DNA"/>
</dbReference>
<evidence type="ECO:0000256" key="3">
    <source>
        <dbReference type="ARBA" id="ARBA00022630"/>
    </source>
</evidence>
<dbReference type="InterPro" id="IPR009075">
    <property type="entry name" value="AcylCo_DH/oxidase_C"/>
</dbReference>
<keyword evidence="11" id="KW-1185">Reference proteome</keyword>
<dbReference type="Gene3D" id="1.20.140.10">
    <property type="entry name" value="Butyryl-CoA Dehydrogenase, subunit A, domain 3"/>
    <property type="match status" value="1"/>
</dbReference>
<dbReference type="Pfam" id="PF02770">
    <property type="entry name" value="Acyl-CoA_dh_M"/>
    <property type="match status" value="1"/>
</dbReference>
<evidence type="ECO:0000313" key="11">
    <source>
        <dbReference type="Proteomes" id="UP001589788"/>
    </source>
</evidence>
<evidence type="ECO:0000256" key="5">
    <source>
        <dbReference type="RuleBase" id="RU362125"/>
    </source>
</evidence>
<name>A0ABV6C5Q4_9ACTN</name>
<dbReference type="EC" id="1.-.-.-" evidence="10"/>
<evidence type="ECO:0000259" key="8">
    <source>
        <dbReference type="Pfam" id="PF02770"/>
    </source>
</evidence>
<evidence type="ECO:0000256" key="2">
    <source>
        <dbReference type="ARBA" id="ARBA00009347"/>
    </source>
</evidence>
<accession>A0ABV6C5Q4</accession>
<dbReference type="GO" id="GO:0016491">
    <property type="term" value="F:oxidoreductase activity"/>
    <property type="evidence" value="ECO:0007669"/>
    <property type="project" value="UniProtKB-KW"/>
</dbReference>
<keyword evidence="3 5" id="KW-0285">Flavoprotein</keyword>
<dbReference type="Gene3D" id="2.40.110.10">
    <property type="entry name" value="Butyryl-CoA Dehydrogenase, subunit A, domain 2"/>
    <property type="match status" value="1"/>
</dbReference>
<evidence type="ECO:0000259" key="9">
    <source>
        <dbReference type="Pfam" id="PF02771"/>
    </source>
</evidence>
<keyword evidence="4 5" id="KW-0274">FAD</keyword>
<dbReference type="InterPro" id="IPR037069">
    <property type="entry name" value="AcylCoA_DH/ox_N_sf"/>
</dbReference>
<dbReference type="InterPro" id="IPR046373">
    <property type="entry name" value="Acyl-CoA_Oxase/DH_mid-dom_sf"/>
</dbReference>
<feature type="domain" description="Acyl-CoA dehydrogenase/oxidase C-terminal" evidence="7">
    <location>
        <begin position="287"/>
        <end position="415"/>
    </location>
</feature>
<sequence>MPTEHPGSRPAGRLPPLPPSHLPGAWPVEELDEEQRLMQATCRRYVDRVLRPFVQSAWQREWVMDPADRLPREILEEADRAGLRSLGIPSRFGGVEVDPSTEAATFAVIASELARGDVGVADKLVQNWKVAVLLRALAPEERQEEWFGQALAEPGFLMAHCLTEPRGASDRWLPYNVPEAAMTTRAEHRDGRWVLNGRKHFISNGYDASLFVVYACTDPSVGMLSGTGSFVVPRGTPGLEIVRCNETVGGRFMNNGELVLEDCAVPEDHALAVGDALGKAGIYFRPGKVLQAAKNLGIGQEAFAQTAEWVQSRVQGGRVLLEHQAVALRLAAMTTRLEAAGALLRTAASAVDRRQPEAEVRCEAAKLFTATEVFEVCRDAVELYGGAGAMLEVGVQKHLRDAAVYLHMDATSDITSFRLVKALFPERAGTYAGP</sequence>
<comment type="caution">
    <text evidence="10">The sequence shown here is derived from an EMBL/GenBank/DDBJ whole genome shotgun (WGS) entry which is preliminary data.</text>
</comment>
<comment type="cofactor">
    <cofactor evidence="1 5">
        <name>FAD</name>
        <dbReference type="ChEBI" id="CHEBI:57692"/>
    </cofactor>
</comment>
<protein>
    <submittedName>
        <fullName evidence="10">Acyl-CoA dehydrogenase family protein</fullName>
        <ecNumber evidence="10">1.-.-.-</ecNumber>
    </submittedName>
</protein>
<dbReference type="CDD" id="cd00567">
    <property type="entry name" value="ACAD"/>
    <property type="match status" value="1"/>
</dbReference>
<evidence type="ECO:0000313" key="10">
    <source>
        <dbReference type="EMBL" id="MFC0081582.1"/>
    </source>
</evidence>
<evidence type="ECO:0000259" key="7">
    <source>
        <dbReference type="Pfam" id="PF00441"/>
    </source>
</evidence>
<dbReference type="InterPro" id="IPR006091">
    <property type="entry name" value="Acyl-CoA_Oxase/DH_mid-dom"/>
</dbReference>
<dbReference type="Pfam" id="PF02771">
    <property type="entry name" value="Acyl-CoA_dh_N"/>
    <property type="match status" value="1"/>
</dbReference>